<organism evidence="18 19">
    <name type="scientific">Lacisediminihabitans profunda</name>
    <dbReference type="NCBI Taxonomy" id="2594790"/>
    <lineage>
        <taxon>Bacteria</taxon>
        <taxon>Bacillati</taxon>
        <taxon>Actinomycetota</taxon>
        <taxon>Actinomycetes</taxon>
        <taxon>Micrococcales</taxon>
        <taxon>Microbacteriaceae</taxon>
        <taxon>Lacisediminihabitans</taxon>
    </lineage>
</organism>
<keyword evidence="19" id="KW-1185">Reference proteome</keyword>
<evidence type="ECO:0000259" key="17">
    <source>
        <dbReference type="SMART" id="SM00382"/>
    </source>
</evidence>
<keyword evidence="7 15" id="KW-0547">Nucleotide-binding</keyword>
<evidence type="ECO:0000313" key="19">
    <source>
        <dbReference type="Proteomes" id="UP000321379"/>
    </source>
</evidence>
<evidence type="ECO:0000256" key="14">
    <source>
        <dbReference type="ARBA" id="ARBA00061570"/>
    </source>
</evidence>
<keyword evidence="3 15" id="KW-1003">Cell membrane</keyword>
<evidence type="ECO:0000313" key="18">
    <source>
        <dbReference type="EMBL" id="TXN31890.1"/>
    </source>
</evidence>
<dbReference type="GO" id="GO:0005886">
    <property type="term" value="C:plasma membrane"/>
    <property type="evidence" value="ECO:0007669"/>
    <property type="project" value="UniProtKB-SubCell"/>
</dbReference>
<dbReference type="InterPro" id="IPR003959">
    <property type="entry name" value="ATPase_AAA_core"/>
</dbReference>
<dbReference type="InterPro" id="IPR041569">
    <property type="entry name" value="AAA_lid_3"/>
</dbReference>
<feature type="binding site" evidence="15">
    <location>
        <position position="511"/>
    </location>
    <ligand>
        <name>Zn(2+)</name>
        <dbReference type="ChEBI" id="CHEBI:29105"/>
        <note>catalytic</note>
    </ligand>
</feature>
<keyword evidence="10 15" id="KW-0067">ATP-binding</keyword>
<sequence>MDAPDSNDQRKPGFFGRHQWIRWVALSVLLIAAGVYLFSIALPGSSAENLSYSKFITAVEAGKVSEVSISTDGAAAGKYVSGTLFTTAIPVIDEPLLETLKAQKVDVTAVPAATSSIWSTLAGWAFTLLPFVLLGWLWWRMSRAQGDAQGLFGFARSKGKLFESTGPRTTFADVAGYEGVKAEVTEIVDFLRTPDRFRRLGAKIPRGALMVGPPGTGKTLLARAVAGEAGVPFFSVDGSSFVEMFVGVGASRVRDLFKEARSRAPAIVFIDEIDSIGQRRSGTTSFVSNDEREQTLNQLLAEMDGFDAASGVVVLAATNRPDLLDAALLRPGRFDRRISVPLPMVSERRAILLVHCLGKPIETGVDFDVIARGTPGFSGADLANLANEAAIEAVRNSRDSITQADFDAARDRLVLGRRDNSTVLLPEEKEAIAVHESGHALVAALCPRADPVSKITILPAGESLGATHQLPEVERHLYGQDYLADDLAVRLGGRAAEIVAFGQGSSGASNDLLGATALATRMVREFGLSPRLGPVSYSRADNGSGSVFDRPYSDETQATVDSEVARLLREAEARAIQLITDHRRVLDLLSSLLVERETVDGSVVYDLIAAESSTVTGAGDQRRRA</sequence>
<dbReference type="Gene3D" id="3.40.50.300">
    <property type="entry name" value="P-loop containing nucleotide triphosphate hydrolases"/>
    <property type="match status" value="1"/>
</dbReference>
<dbReference type="InterPro" id="IPR003960">
    <property type="entry name" value="ATPase_AAA_CS"/>
</dbReference>
<evidence type="ECO:0000256" key="5">
    <source>
        <dbReference type="ARBA" id="ARBA00022692"/>
    </source>
</evidence>
<dbReference type="InterPro" id="IPR003593">
    <property type="entry name" value="AAA+_ATPase"/>
</dbReference>
<dbReference type="Pfam" id="PF17862">
    <property type="entry name" value="AAA_lid_3"/>
    <property type="match status" value="1"/>
</dbReference>
<evidence type="ECO:0000256" key="2">
    <source>
        <dbReference type="ARBA" id="ARBA00010044"/>
    </source>
</evidence>
<dbReference type="FunFam" id="1.10.8.60:FF:000001">
    <property type="entry name" value="ATP-dependent zinc metalloprotease FtsH"/>
    <property type="match status" value="1"/>
</dbReference>
<evidence type="ECO:0000256" key="13">
    <source>
        <dbReference type="ARBA" id="ARBA00023136"/>
    </source>
</evidence>
<feature type="binding site" evidence="15">
    <location>
        <begin position="212"/>
        <end position="219"/>
    </location>
    <ligand>
        <name>ATP</name>
        <dbReference type="ChEBI" id="CHEBI:30616"/>
    </ligand>
</feature>
<dbReference type="NCBIfam" id="TIGR01241">
    <property type="entry name" value="FtsH_fam"/>
    <property type="match status" value="1"/>
</dbReference>
<evidence type="ECO:0000256" key="6">
    <source>
        <dbReference type="ARBA" id="ARBA00022723"/>
    </source>
</evidence>
<dbReference type="GO" id="GO:0006508">
    <property type="term" value="P:proteolysis"/>
    <property type="evidence" value="ECO:0007669"/>
    <property type="project" value="UniProtKB-KW"/>
</dbReference>
<dbReference type="FunFam" id="3.40.50.300:FF:000001">
    <property type="entry name" value="ATP-dependent zinc metalloprotease FtsH"/>
    <property type="match status" value="1"/>
</dbReference>
<evidence type="ECO:0000256" key="8">
    <source>
        <dbReference type="ARBA" id="ARBA00022801"/>
    </source>
</evidence>
<comment type="similarity">
    <text evidence="2 15">In the C-terminal section; belongs to the peptidase M41 family.</text>
</comment>
<dbReference type="Gene3D" id="1.20.58.760">
    <property type="entry name" value="Peptidase M41"/>
    <property type="match status" value="1"/>
</dbReference>
<evidence type="ECO:0000256" key="10">
    <source>
        <dbReference type="ARBA" id="ARBA00022840"/>
    </source>
</evidence>
<dbReference type="GO" id="GO:0004222">
    <property type="term" value="F:metalloendopeptidase activity"/>
    <property type="evidence" value="ECO:0007669"/>
    <property type="project" value="InterPro"/>
</dbReference>
<dbReference type="InterPro" id="IPR027417">
    <property type="entry name" value="P-loop_NTPase"/>
</dbReference>
<comment type="caution">
    <text evidence="18">The sequence shown here is derived from an EMBL/GenBank/DDBJ whole genome shotgun (WGS) entry which is preliminary data.</text>
</comment>
<keyword evidence="12 15" id="KW-0482">Metalloprotease</keyword>
<protein>
    <recommendedName>
        <fullName evidence="15">ATP-dependent zinc metalloprotease FtsH</fullName>
        <ecNumber evidence="15">3.4.24.-</ecNumber>
    </recommendedName>
</protein>
<evidence type="ECO:0000256" key="9">
    <source>
        <dbReference type="ARBA" id="ARBA00022833"/>
    </source>
</evidence>
<dbReference type="RefSeq" id="WP_147782139.1">
    <property type="nucleotide sequence ID" value="NZ_VRMG01000004.1"/>
</dbReference>
<keyword evidence="4 15" id="KW-0645">Protease</keyword>
<dbReference type="FunFam" id="1.20.58.760:FF:000001">
    <property type="entry name" value="ATP-dependent zinc metalloprotease FtsH"/>
    <property type="match status" value="1"/>
</dbReference>
<dbReference type="Gene3D" id="1.10.8.60">
    <property type="match status" value="1"/>
</dbReference>
<dbReference type="GO" id="GO:0005524">
    <property type="term" value="F:ATP binding"/>
    <property type="evidence" value="ECO:0007669"/>
    <property type="project" value="UniProtKB-UniRule"/>
</dbReference>
<dbReference type="PANTHER" id="PTHR23076:SF97">
    <property type="entry name" value="ATP-DEPENDENT ZINC METALLOPROTEASE YME1L1"/>
    <property type="match status" value="1"/>
</dbReference>
<comment type="function">
    <text evidence="15">Acts as a processive, ATP-dependent zinc metallopeptidase for both cytoplasmic and membrane proteins. Plays a role in the quality control of integral membrane proteins.</text>
</comment>
<dbReference type="SMART" id="SM00382">
    <property type="entry name" value="AAA"/>
    <property type="match status" value="1"/>
</dbReference>
<keyword evidence="9 15" id="KW-0862">Zinc</keyword>
<dbReference type="GO" id="GO:0030163">
    <property type="term" value="P:protein catabolic process"/>
    <property type="evidence" value="ECO:0007669"/>
    <property type="project" value="UniProtKB-UniRule"/>
</dbReference>
<keyword evidence="8 15" id="KW-0378">Hydrolase</keyword>
<dbReference type="PROSITE" id="PS00674">
    <property type="entry name" value="AAA"/>
    <property type="match status" value="1"/>
</dbReference>
<dbReference type="Gene3D" id="3.30.720.210">
    <property type="match status" value="1"/>
</dbReference>
<proteinExistence type="inferred from homology"/>
<dbReference type="Pfam" id="PF01434">
    <property type="entry name" value="Peptidase_M41"/>
    <property type="match status" value="1"/>
</dbReference>
<gene>
    <name evidence="18" type="primary">hflB</name>
    <name evidence="15" type="synonym">ftsH</name>
    <name evidence="18" type="ORF">FVP33_02915</name>
</gene>
<dbReference type="InterPro" id="IPR000642">
    <property type="entry name" value="Peptidase_M41"/>
</dbReference>
<dbReference type="PANTHER" id="PTHR23076">
    <property type="entry name" value="METALLOPROTEASE M41 FTSH"/>
    <property type="match status" value="1"/>
</dbReference>
<feature type="active site" evidence="15">
    <location>
        <position position="436"/>
    </location>
</feature>
<evidence type="ECO:0000256" key="4">
    <source>
        <dbReference type="ARBA" id="ARBA00022670"/>
    </source>
</evidence>
<evidence type="ECO:0000256" key="16">
    <source>
        <dbReference type="RuleBase" id="RU003651"/>
    </source>
</evidence>
<dbReference type="InterPro" id="IPR005936">
    <property type="entry name" value="FtsH"/>
</dbReference>
<dbReference type="Pfam" id="PF00004">
    <property type="entry name" value="AAA"/>
    <property type="match status" value="1"/>
</dbReference>
<dbReference type="EC" id="3.4.24.-" evidence="15"/>
<feature type="transmembrane region" description="Helical" evidence="15">
    <location>
        <begin position="20"/>
        <end position="42"/>
    </location>
</feature>
<accession>A0A5C8UTB3</accession>
<comment type="similarity">
    <text evidence="16">Belongs to the AAA ATPase family.</text>
</comment>
<feature type="binding site" evidence="15">
    <location>
        <position position="435"/>
    </location>
    <ligand>
        <name>Zn(2+)</name>
        <dbReference type="ChEBI" id="CHEBI:29105"/>
        <note>catalytic</note>
    </ligand>
</feature>
<evidence type="ECO:0000256" key="1">
    <source>
        <dbReference type="ARBA" id="ARBA00004370"/>
    </source>
</evidence>
<dbReference type="SUPFAM" id="SSF52540">
    <property type="entry name" value="P-loop containing nucleoside triphosphate hydrolases"/>
    <property type="match status" value="1"/>
</dbReference>
<comment type="subcellular location">
    <subcellularLocation>
        <location evidence="15">Cell membrane</location>
        <topology evidence="15">Multi-pass membrane protein</topology>
        <orientation evidence="15">Cytoplasmic side</orientation>
    </subcellularLocation>
    <subcellularLocation>
        <location evidence="1">Membrane</location>
    </subcellularLocation>
</comment>
<keyword evidence="11 15" id="KW-1133">Transmembrane helix</keyword>
<dbReference type="InterPro" id="IPR037219">
    <property type="entry name" value="Peptidase_M41-like"/>
</dbReference>
<evidence type="ECO:0000256" key="3">
    <source>
        <dbReference type="ARBA" id="ARBA00022475"/>
    </source>
</evidence>
<feature type="binding site" evidence="15">
    <location>
        <position position="439"/>
    </location>
    <ligand>
        <name>Zn(2+)</name>
        <dbReference type="ChEBI" id="CHEBI:29105"/>
        <note>catalytic</note>
    </ligand>
</feature>
<keyword evidence="13 15" id="KW-0472">Membrane</keyword>
<dbReference type="AlphaFoldDB" id="A0A5C8UTB3"/>
<dbReference type="GO" id="GO:0004176">
    <property type="term" value="F:ATP-dependent peptidase activity"/>
    <property type="evidence" value="ECO:0007669"/>
    <property type="project" value="InterPro"/>
</dbReference>
<feature type="domain" description="AAA+ ATPase" evidence="17">
    <location>
        <begin position="204"/>
        <end position="345"/>
    </location>
</feature>
<evidence type="ECO:0000256" key="15">
    <source>
        <dbReference type="HAMAP-Rule" id="MF_01458"/>
    </source>
</evidence>
<reference evidence="18 19" key="1">
    <citation type="submission" date="2019-08" db="EMBL/GenBank/DDBJ databases">
        <title>Bacterial whole genome sequence for Glaciihabitans sp. CHu50b-6-2.</title>
        <authorList>
            <person name="Jin L."/>
        </authorList>
    </citation>
    <scope>NUCLEOTIDE SEQUENCE [LARGE SCALE GENOMIC DNA]</scope>
    <source>
        <strain evidence="18 19">CHu50b-6-2</strain>
    </source>
</reference>
<dbReference type="Proteomes" id="UP000321379">
    <property type="component" value="Unassembled WGS sequence"/>
</dbReference>
<dbReference type="HAMAP" id="MF_01458">
    <property type="entry name" value="FtsH"/>
    <property type="match status" value="1"/>
</dbReference>
<dbReference type="EMBL" id="VRMG01000004">
    <property type="protein sequence ID" value="TXN31890.1"/>
    <property type="molecule type" value="Genomic_DNA"/>
</dbReference>
<evidence type="ECO:0000256" key="7">
    <source>
        <dbReference type="ARBA" id="ARBA00022741"/>
    </source>
</evidence>
<dbReference type="GO" id="GO:0008270">
    <property type="term" value="F:zinc ion binding"/>
    <property type="evidence" value="ECO:0007669"/>
    <property type="project" value="UniProtKB-UniRule"/>
</dbReference>
<dbReference type="InterPro" id="IPR011546">
    <property type="entry name" value="Pept_M41_FtsH_extracell"/>
</dbReference>
<name>A0A5C8UTB3_9MICO</name>
<keyword evidence="5 15" id="KW-0812">Transmembrane</keyword>
<dbReference type="SUPFAM" id="SSF140990">
    <property type="entry name" value="FtsH protease domain-like"/>
    <property type="match status" value="1"/>
</dbReference>
<dbReference type="GO" id="GO:0016887">
    <property type="term" value="F:ATP hydrolysis activity"/>
    <property type="evidence" value="ECO:0007669"/>
    <property type="project" value="UniProtKB-UniRule"/>
</dbReference>
<dbReference type="Pfam" id="PF06480">
    <property type="entry name" value="FtsH_ext"/>
    <property type="match status" value="1"/>
</dbReference>
<dbReference type="CDD" id="cd19501">
    <property type="entry name" value="RecA-like_FtsH"/>
    <property type="match status" value="1"/>
</dbReference>
<comment type="similarity">
    <text evidence="14 15">In the central section; belongs to the AAA ATPase family.</text>
</comment>
<comment type="cofactor">
    <cofactor evidence="15">
        <name>Zn(2+)</name>
        <dbReference type="ChEBI" id="CHEBI:29105"/>
    </cofactor>
    <text evidence="15">Binds 1 zinc ion per subunit.</text>
</comment>
<keyword evidence="6 15" id="KW-0479">Metal-binding</keyword>
<feature type="transmembrane region" description="Helical" evidence="15">
    <location>
        <begin position="117"/>
        <end position="139"/>
    </location>
</feature>
<evidence type="ECO:0000256" key="11">
    <source>
        <dbReference type="ARBA" id="ARBA00022989"/>
    </source>
</evidence>
<comment type="subunit">
    <text evidence="15">Homohexamer.</text>
</comment>
<evidence type="ECO:0000256" key="12">
    <source>
        <dbReference type="ARBA" id="ARBA00023049"/>
    </source>
</evidence>